<evidence type="ECO:0000256" key="17">
    <source>
        <dbReference type="ARBA" id="ARBA00076608"/>
    </source>
</evidence>
<protein>
    <recommendedName>
        <fullName evidence="15">Lysosomal Pro-X carboxypeptidase</fullName>
        <ecNumber evidence="14">3.4.16.2</ecNumber>
    </recommendedName>
    <alternativeName>
        <fullName evidence="17">Proline carboxypeptidase</fullName>
    </alternativeName>
    <alternativeName>
        <fullName evidence="16">Prolylcarboxypeptidase</fullName>
    </alternativeName>
</protein>
<comment type="subcellular location">
    <subcellularLocation>
        <location evidence="1">Lysosome</location>
    </subcellularLocation>
</comment>
<evidence type="ECO:0000256" key="9">
    <source>
        <dbReference type="ARBA" id="ARBA00023157"/>
    </source>
</evidence>
<comment type="similarity">
    <text evidence="2">Belongs to the peptidase S28 family.</text>
</comment>
<evidence type="ECO:0000256" key="7">
    <source>
        <dbReference type="ARBA" id="ARBA00022801"/>
    </source>
</evidence>
<dbReference type="GO" id="GO:0008239">
    <property type="term" value="F:dipeptidyl-peptidase activity"/>
    <property type="evidence" value="ECO:0007669"/>
    <property type="project" value="TreeGrafter"/>
</dbReference>
<dbReference type="Gene3D" id="1.20.120.980">
    <property type="entry name" value="Serine carboxypeptidase S28, SKS domain"/>
    <property type="match status" value="1"/>
</dbReference>
<keyword evidence="6 18" id="KW-0732">Signal</keyword>
<keyword evidence="4" id="KW-0121">Carboxypeptidase</keyword>
<keyword evidence="9" id="KW-1015">Disulfide bond</keyword>
<evidence type="ECO:0000256" key="2">
    <source>
        <dbReference type="ARBA" id="ARBA00011079"/>
    </source>
</evidence>
<sequence length="482" mass="55833">MTSIISKLFLIFVLLIILLKWSESVNLNSFETRYIEVPIDHFAATPTSRTFKLRYLINSKNDANYIEGGPIFLYTGGEREITIAAQNTGFLFEIAPLFKALLIFVEHRYYGTSLPFGNASFTILENLRYLNTKQALADFALLIQELKNDFFSNYTKTTTKTEPIIAIGGYYAGTLSALLRMKYPHLVRAALTSSAPLFYLPELTSCEGFYQRVTQVFERYGSERCVKSIKLLWDIIENLTKSKMGMTFISSTWKLCKKLETAKDVQTLVDWLRNIFTELSIANYPYASEYYNPVPAYPVMTFCNKFDTGYLNDTKQFIESFANALQIYTNYTGKTSCNNIYSKEEDLNDVAWKYQICTELIMPKCSTEQDMFLTYNWTYEQFALDCYKKFGVRPRPNYIYLEYGIPNLKYFTNILFSSSALDPASWGVVDLKKSNKFDKSLMTLQIIDAPHLMEFRGTNTIDNDYILQARKFYISILKKWLK</sequence>
<dbReference type="GO" id="GO:0005764">
    <property type="term" value="C:lysosome"/>
    <property type="evidence" value="ECO:0007669"/>
    <property type="project" value="UniProtKB-SubCell"/>
</dbReference>
<organism evidence="19 20">
    <name type="scientific">Psylliodes chrysocephalus</name>
    <dbReference type="NCBI Taxonomy" id="3402493"/>
    <lineage>
        <taxon>Eukaryota</taxon>
        <taxon>Metazoa</taxon>
        <taxon>Ecdysozoa</taxon>
        <taxon>Arthropoda</taxon>
        <taxon>Hexapoda</taxon>
        <taxon>Insecta</taxon>
        <taxon>Pterygota</taxon>
        <taxon>Neoptera</taxon>
        <taxon>Endopterygota</taxon>
        <taxon>Coleoptera</taxon>
        <taxon>Polyphaga</taxon>
        <taxon>Cucujiformia</taxon>
        <taxon>Chrysomeloidea</taxon>
        <taxon>Chrysomelidae</taxon>
        <taxon>Galerucinae</taxon>
        <taxon>Alticini</taxon>
        <taxon>Psylliodes</taxon>
    </lineage>
</organism>
<proteinExistence type="inferred from homology"/>
<keyword evidence="20" id="KW-1185">Reference proteome</keyword>
<dbReference type="InterPro" id="IPR029058">
    <property type="entry name" value="AB_hydrolase_fold"/>
</dbReference>
<dbReference type="InterPro" id="IPR008758">
    <property type="entry name" value="Peptidase_S28"/>
</dbReference>
<comment type="catalytic activity">
    <reaction evidence="12">
        <text>Cleavage of a -Pro-|-Xaa bond to release a C-terminal amino acid.</text>
        <dbReference type="EC" id="3.4.16.2"/>
    </reaction>
</comment>
<dbReference type="Gene3D" id="3.40.50.1820">
    <property type="entry name" value="alpha/beta hydrolase"/>
    <property type="match status" value="1"/>
</dbReference>
<dbReference type="Pfam" id="PF05577">
    <property type="entry name" value="Peptidase_S28"/>
    <property type="match status" value="1"/>
</dbReference>
<evidence type="ECO:0000313" key="20">
    <source>
        <dbReference type="Proteomes" id="UP001153636"/>
    </source>
</evidence>
<dbReference type="SUPFAM" id="SSF53474">
    <property type="entry name" value="alpha/beta-Hydrolases"/>
    <property type="match status" value="1"/>
</dbReference>
<keyword evidence="5" id="KW-0645">Protease</keyword>
<accession>A0A9P0GFQ8</accession>
<evidence type="ECO:0000313" key="19">
    <source>
        <dbReference type="EMBL" id="CAH1109176.1"/>
    </source>
</evidence>
<evidence type="ECO:0000256" key="16">
    <source>
        <dbReference type="ARBA" id="ARBA00076475"/>
    </source>
</evidence>
<dbReference type="AlphaFoldDB" id="A0A9P0GFQ8"/>
<dbReference type="Proteomes" id="UP001153636">
    <property type="component" value="Chromosome 3"/>
</dbReference>
<name>A0A9P0GFQ8_9CUCU</name>
<keyword evidence="11" id="KW-0458">Lysosome</keyword>
<dbReference type="FunFam" id="1.20.120.980:FF:000002">
    <property type="entry name" value="lysosomal Pro-X carboxypeptidase"/>
    <property type="match status" value="1"/>
</dbReference>
<evidence type="ECO:0000256" key="14">
    <source>
        <dbReference type="ARBA" id="ARBA00066456"/>
    </source>
</evidence>
<evidence type="ECO:0000256" key="15">
    <source>
        <dbReference type="ARBA" id="ARBA00073691"/>
    </source>
</evidence>
<comment type="subunit">
    <text evidence="3">Homodimer.</text>
</comment>
<dbReference type="GO" id="GO:0004185">
    <property type="term" value="F:serine-type carboxypeptidase activity"/>
    <property type="evidence" value="ECO:0007669"/>
    <property type="project" value="UniProtKB-EC"/>
</dbReference>
<dbReference type="EC" id="3.4.16.2" evidence="14"/>
<dbReference type="GO" id="GO:0006508">
    <property type="term" value="P:proteolysis"/>
    <property type="evidence" value="ECO:0007669"/>
    <property type="project" value="UniProtKB-KW"/>
</dbReference>
<evidence type="ECO:0000256" key="8">
    <source>
        <dbReference type="ARBA" id="ARBA00023145"/>
    </source>
</evidence>
<evidence type="ECO:0000256" key="6">
    <source>
        <dbReference type="ARBA" id="ARBA00022729"/>
    </source>
</evidence>
<dbReference type="EMBL" id="OV651815">
    <property type="protein sequence ID" value="CAH1109176.1"/>
    <property type="molecule type" value="Genomic_DNA"/>
</dbReference>
<dbReference type="OrthoDB" id="8027208at2759"/>
<keyword evidence="10" id="KW-0325">Glycoprotein</keyword>
<evidence type="ECO:0000256" key="10">
    <source>
        <dbReference type="ARBA" id="ARBA00023180"/>
    </source>
</evidence>
<evidence type="ECO:0000256" key="13">
    <source>
        <dbReference type="ARBA" id="ARBA00059701"/>
    </source>
</evidence>
<evidence type="ECO:0000256" key="1">
    <source>
        <dbReference type="ARBA" id="ARBA00004371"/>
    </source>
</evidence>
<evidence type="ECO:0000256" key="12">
    <source>
        <dbReference type="ARBA" id="ARBA00052013"/>
    </source>
</evidence>
<keyword evidence="8" id="KW-0865">Zymogen</keyword>
<evidence type="ECO:0000256" key="11">
    <source>
        <dbReference type="ARBA" id="ARBA00023228"/>
    </source>
</evidence>
<dbReference type="PANTHER" id="PTHR11010:SF38">
    <property type="entry name" value="LYSOSOMAL PRO-X CARBOXYPEPTIDASE"/>
    <property type="match status" value="1"/>
</dbReference>
<comment type="function">
    <text evidence="13">Cleaves C-terminal amino acids linked to proline in peptides such as angiotensin II, III and des-Arg9-bradykinin. This cleavage occurs at acidic pH, but enzymatic activity is retained with some substrates at neutral pH.</text>
</comment>
<dbReference type="PANTHER" id="PTHR11010">
    <property type="entry name" value="PROTEASE S28 PRO-X CARBOXYPEPTIDASE-RELATED"/>
    <property type="match status" value="1"/>
</dbReference>
<evidence type="ECO:0000256" key="4">
    <source>
        <dbReference type="ARBA" id="ARBA00022645"/>
    </source>
</evidence>
<evidence type="ECO:0000256" key="3">
    <source>
        <dbReference type="ARBA" id="ARBA00011738"/>
    </source>
</evidence>
<feature type="chain" id="PRO_5040243365" description="Lysosomal Pro-X carboxypeptidase" evidence="18">
    <location>
        <begin position="25"/>
        <end position="482"/>
    </location>
</feature>
<feature type="signal peptide" evidence="18">
    <location>
        <begin position="1"/>
        <end position="24"/>
    </location>
</feature>
<dbReference type="InterPro" id="IPR042269">
    <property type="entry name" value="Ser_carbopepase_S28_SKS"/>
</dbReference>
<evidence type="ECO:0000256" key="5">
    <source>
        <dbReference type="ARBA" id="ARBA00022670"/>
    </source>
</evidence>
<reference evidence="19" key="1">
    <citation type="submission" date="2022-01" db="EMBL/GenBank/DDBJ databases">
        <authorList>
            <person name="King R."/>
        </authorList>
    </citation>
    <scope>NUCLEOTIDE SEQUENCE</scope>
</reference>
<keyword evidence="7" id="KW-0378">Hydrolase</keyword>
<evidence type="ECO:0000256" key="18">
    <source>
        <dbReference type="SAM" id="SignalP"/>
    </source>
</evidence>
<gene>
    <name evidence="19" type="ORF">PSYICH_LOCUS8655</name>
</gene>